<sequence length="396" mass="46487">MKQGNRSYILPLIEVVRSILAPNRFLLYRLFEANSFPQYFIENYYPNKIHLDFSSIYNIKYTKTVFLYQLVWLLTNRDLRSVFENVAYMFNHKGSLQFDWSFTQPITIRAIVRPNASGGTVLRVISVKNKYISYKEITYEHPDIAQSTKANEAKKYTLQTKNKLTGQQDEMILDEEIEGTTDNFDVIEMDNQKHEYLAMPKVIKAPRKTNKKREFEDENTKKRFINSDRNRSTADVGGNQVARGLEQQSLIDVQIDGELGEFIKVMRVLQDFPEVQSINIIHGSLKEFSDTKRFVYLSDGVTERKYVIAEIKLLSGKIFKVIEVEREEKAISTFIYFSTRIENKLYELNVIFKGLIEKNGVWDKMQLSYTRINYLTLRHGKKEYRHRATVILNKVI</sequence>
<keyword evidence="3" id="KW-1185">Reference proteome</keyword>
<accession>A0ABW5Y0V9</accession>
<name>A0ABW5Y0V9_9BACL</name>
<protein>
    <submittedName>
        <fullName evidence="2">Tn7-like element transposition protein TnsE</fullName>
    </submittedName>
</protein>
<gene>
    <name evidence="2" type="ORF">ACFSY7_10680</name>
</gene>
<dbReference type="InterPro" id="IPR041419">
    <property type="entry name" value="TnsE_C"/>
</dbReference>
<organism evidence="2 3">
    <name type="scientific">Kurthia populi</name>
    <dbReference type="NCBI Taxonomy" id="1562132"/>
    <lineage>
        <taxon>Bacteria</taxon>
        <taxon>Bacillati</taxon>
        <taxon>Bacillota</taxon>
        <taxon>Bacilli</taxon>
        <taxon>Bacillales</taxon>
        <taxon>Caryophanaceae</taxon>
        <taxon>Kurthia</taxon>
    </lineage>
</organism>
<dbReference type="Pfam" id="PF18623">
    <property type="entry name" value="TnsE_C"/>
    <property type="match status" value="1"/>
</dbReference>
<evidence type="ECO:0000313" key="3">
    <source>
        <dbReference type="Proteomes" id="UP001597568"/>
    </source>
</evidence>
<proteinExistence type="predicted"/>
<dbReference type="Proteomes" id="UP001597568">
    <property type="component" value="Unassembled WGS sequence"/>
</dbReference>
<feature type="domain" description="TnsE C-terminal" evidence="1">
    <location>
        <begin position="261"/>
        <end position="382"/>
    </location>
</feature>
<comment type="caution">
    <text evidence="2">The sequence shown here is derived from an EMBL/GenBank/DDBJ whole genome shotgun (WGS) entry which is preliminary data.</text>
</comment>
<dbReference type="EMBL" id="JBHUOR010000085">
    <property type="protein sequence ID" value="MFD2868961.1"/>
    <property type="molecule type" value="Genomic_DNA"/>
</dbReference>
<evidence type="ECO:0000259" key="1">
    <source>
        <dbReference type="Pfam" id="PF18623"/>
    </source>
</evidence>
<evidence type="ECO:0000313" key="2">
    <source>
        <dbReference type="EMBL" id="MFD2868961.1"/>
    </source>
</evidence>
<reference evidence="3" key="1">
    <citation type="journal article" date="2019" name="Int. J. Syst. Evol. Microbiol.">
        <title>The Global Catalogue of Microorganisms (GCM) 10K type strain sequencing project: providing services to taxonomists for standard genome sequencing and annotation.</title>
        <authorList>
            <consortium name="The Broad Institute Genomics Platform"/>
            <consortium name="The Broad Institute Genome Sequencing Center for Infectious Disease"/>
            <person name="Wu L."/>
            <person name="Ma J."/>
        </authorList>
    </citation>
    <scope>NUCLEOTIDE SEQUENCE [LARGE SCALE GENOMIC DNA]</scope>
    <source>
        <strain evidence="3">KCTC 33522</strain>
    </source>
</reference>